<organism evidence="2 3">
    <name type="scientific">Rhododendron simsii</name>
    <name type="common">Sims's rhododendron</name>
    <dbReference type="NCBI Taxonomy" id="118357"/>
    <lineage>
        <taxon>Eukaryota</taxon>
        <taxon>Viridiplantae</taxon>
        <taxon>Streptophyta</taxon>
        <taxon>Embryophyta</taxon>
        <taxon>Tracheophyta</taxon>
        <taxon>Spermatophyta</taxon>
        <taxon>Magnoliopsida</taxon>
        <taxon>eudicotyledons</taxon>
        <taxon>Gunneridae</taxon>
        <taxon>Pentapetalae</taxon>
        <taxon>asterids</taxon>
        <taxon>Ericales</taxon>
        <taxon>Ericaceae</taxon>
        <taxon>Ericoideae</taxon>
        <taxon>Rhodoreae</taxon>
        <taxon>Rhododendron</taxon>
    </lineage>
</organism>
<evidence type="ECO:0000256" key="1">
    <source>
        <dbReference type="SAM" id="MobiDB-lite"/>
    </source>
</evidence>
<evidence type="ECO:0000313" key="3">
    <source>
        <dbReference type="Proteomes" id="UP000626092"/>
    </source>
</evidence>
<reference evidence="2" key="1">
    <citation type="submission" date="2019-11" db="EMBL/GenBank/DDBJ databases">
        <authorList>
            <person name="Liu Y."/>
            <person name="Hou J."/>
            <person name="Li T.-Q."/>
            <person name="Guan C.-H."/>
            <person name="Wu X."/>
            <person name="Wu H.-Z."/>
            <person name="Ling F."/>
            <person name="Zhang R."/>
            <person name="Shi X.-G."/>
            <person name="Ren J.-P."/>
            <person name="Chen E.-F."/>
            <person name="Sun J.-M."/>
        </authorList>
    </citation>
    <scope>NUCLEOTIDE SEQUENCE</scope>
    <source>
        <strain evidence="2">Adult_tree_wgs_1</strain>
        <tissue evidence="2">Leaves</tissue>
    </source>
</reference>
<protein>
    <submittedName>
        <fullName evidence="2">Uncharacterized protein</fullName>
    </submittedName>
</protein>
<accession>A0A834LKE3</accession>
<dbReference type="AlphaFoldDB" id="A0A834LKE3"/>
<evidence type="ECO:0000313" key="2">
    <source>
        <dbReference type="EMBL" id="KAF7139476.1"/>
    </source>
</evidence>
<comment type="caution">
    <text evidence="2">The sequence shown here is derived from an EMBL/GenBank/DDBJ whole genome shotgun (WGS) entry which is preliminary data.</text>
</comment>
<feature type="compositionally biased region" description="Acidic residues" evidence="1">
    <location>
        <begin position="260"/>
        <end position="278"/>
    </location>
</feature>
<feature type="region of interest" description="Disordered" evidence="1">
    <location>
        <begin position="239"/>
        <end position="278"/>
    </location>
</feature>
<proteinExistence type="predicted"/>
<dbReference type="OrthoDB" id="1795888at2759"/>
<sequence length="278" mass="31266">MAPKSTVSDGKAKGKGPAAPSSSRDPESDNEGHAQPEEVDEEMVDPRPTRRMKQTTKEQADAQSTSKIERLAVVIDRETIAKALDYTRPSAHEINYPRDNFVTFDEIRQAMYEGEVNIADVHEPGRFREGYKLINQFVHHNLNPRGAENKPSFDDGVMLLELGMINSTVLTKSMSQTRVPRAAPAGDYLTRMPPREATKSVWSKKVFCQGVAIIECLRKEKKERREMARKQNRMEHRLEWLTRRAEGSTSEPYAPPPVDPAEDSDDFVGDEPVSGDDA</sequence>
<gene>
    <name evidence="2" type="ORF">RHSIM_Rhsim07G0164100</name>
</gene>
<feature type="compositionally biased region" description="Basic and acidic residues" evidence="1">
    <location>
        <begin position="24"/>
        <end position="36"/>
    </location>
</feature>
<dbReference type="Proteomes" id="UP000626092">
    <property type="component" value="Unassembled WGS sequence"/>
</dbReference>
<name>A0A834LKE3_RHOSS</name>
<keyword evidence="3" id="KW-1185">Reference proteome</keyword>
<dbReference type="EMBL" id="WJXA01000007">
    <property type="protein sequence ID" value="KAF7139476.1"/>
    <property type="molecule type" value="Genomic_DNA"/>
</dbReference>
<feature type="region of interest" description="Disordered" evidence="1">
    <location>
        <begin position="1"/>
        <end position="65"/>
    </location>
</feature>